<evidence type="ECO:0000313" key="2">
    <source>
        <dbReference type="Proteomes" id="UP000821865"/>
    </source>
</evidence>
<keyword evidence="2" id="KW-1185">Reference proteome</keyword>
<evidence type="ECO:0000313" key="1">
    <source>
        <dbReference type="EMBL" id="KAH7954437.1"/>
    </source>
</evidence>
<organism evidence="1 2">
    <name type="scientific">Dermacentor silvarum</name>
    <name type="common">Tick</name>
    <dbReference type="NCBI Taxonomy" id="543639"/>
    <lineage>
        <taxon>Eukaryota</taxon>
        <taxon>Metazoa</taxon>
        <taxon>Ecdysozoa</taxon>
        <taxon>Arthropoda</taxon>
        <taxon>Chelicerata</taxon>
        <taxon>Arachnida</taxon>
        <taxon>Acari</taxon>
        <taxon>Parasitiformes</taxon>
        <taxon>Ixodida</taxon>
        <taxon>Ixodoidea</taxon>
        <taxon>Ixodidae</taxon>
        <taxon>Rhipicephalinae</taxon>
        <taxon>Dermacentor</taxon>
    </lineage>
</organism>
<comment type="caution">
    <text evidence="1">The sequence shown here is derived from an EMBL/GenBank/DDBJ whole genome shotgun (WGS) entry which is preliminary data.</text>
</comment>
<gene>
    <name evidence="1" type="ORF">HPB49_018438</name>
</gene>
<proteinExistence type="predicted"/>
<accession>A0ACB8CZ59</accession>
<dbReference type="Proteomes" id="UP000821865">
    <property type="component" value="Chromosome 4"/>
</dbReference>
<sequence>MKARIEDRIVYSPHPHIDIPLCSFYALAKEKLLINPNKMALVSDLLSLTRAEVLAGMQRYAIGFRQNGMLPGDNVCIHLNNSVENLIAIYGCILAGATVFLASSLLTENELRYEAEDCDCRHVVTDEPNALKVSSAVARLNVKSSDDLGNVMQRLFWDYFTIQGRFCVGQAAGFVSTSEFLKIDEREFRECPVTDPKETVLAVCYTSGSTGLPKGAEVTHYSYVACFYTTR</sequence>
<name>A0ACB8CZ59_DERSI</name>
<protein>
    <submittedName>
        <fullName evidence="1">Uncharacterized protein</fullName>
    </submittedName>
</protein>
<reference evidence="1" key="1">
    <citation type="submission" date="2020-05" db="EMBL/GenBank/DDBJ databases">
        <title>Large-scale comparative analyses of tick genomes elucidate their genetic diversity and vector capacities.</title>
        <authorList>
            <person name="Jia N."/>
            <person name="Wang J."/>
            <person name="Shi W."/>
            <person name="Du L."/>
            <person name="Sun Y."/>
            <person name="Zhan W."/>
            <person name="Jiang J."/>
            <person name="Wang Q."/>
            <person name="Zhang B."/>
            <person name="Ji P."/>
            <person name="Sakyi L.B."/>
            <person name="Cui X."/>
            <person name="Yuan T."/>
            <person name="Jiang B."/>
            <person name="Yang W."/>
            <person name="Lam T.T.-Y."/>
            <person name="Chang Q."/>
            <person name="Ding S."/>
            <person name="Wang X."/>
            <person name="Zhu J."/>
            <person name="Ruan X."/>
            <person name="Zhao L."/>
            <person name="Wei J."/>
            <person name="Que T."/>
            <person name="Du C."/>
            <person name="Cheng J."/>
            <person name="Dai P."/>
            <person name="Han X."/>
            <person name="Huang E."/>
            <person name="Gao Y."/>
            <person name="Liu J."/>
            <person name="Shao H."/>
            <person name="Ye R."/>
            <person name="Li L."/>
            <person name="Wei W."/>
            <person name="Wang X."/>
            <person name="Wang C."/>
            <person name="Yang T."/>
            <person name="Huo Q."/>
            <person name="Li W."/>
            <person name="Guo W."/>
            <person name="Chen H."/>
            <person name="Zhou L."/>
            <person name="Ni X."/>
            <person name="Tian J."/>
            <person name="Zhou Y."/>
            <person name="Sheng Y."/>
            <person name="Liu T."/>
            <person name="Pan Y."/>
            <person name="Xia L."/>
            <person name="Li J."/>
            <person name="Zhao F."/>
            <person name="Cao W."/>
        </authorList>
    </citation>
    <scope>NUCLEOTIDE SEQUENCE</scope>
    <source>
        <strain evidence="1">Dsil-2018</strain>
    </source>
</reference>
<dbReference type="EMBL" id="CM023473">
    <property type="protein sequence ID" value="KAH7954437.1"/>
    <property type="molecule type" value="Genomic_DNA"/>
</dbReference>